<evidence type="ECO:0000256" key="2">
    <source>
        <dbReference type="SAM" id="MobiDB-lite"/>
    </source>
</evidence>
<feature type="domain" description="CCHC-type" evidence="3">
    <location>
        <begin position="76"/>
        <end position="92"/>
    </location>
</feature>
<keyword evidence="5" id="KW-1185">Reference proteome</keyword>
<dbReference type="InterPro" id="IPR036875">
    <property type="entry name" value="Znf_CCHC_sf"/>
</dbReference>
<reference evidence="4" key="1">
    <citation type="journal article" date="2023" name="Plant J.">
        <title>Genome sequences and population genomics provide insights into the demographic history, inbreeding, and mutation load of two 'living fossil' tree species of Dipteronia.</title>
        <authorList>
            <person name="Feng Y."/>
            <person name="Comes H.P."/>
            <person name="Chen J."/>
            <person name="Zhu S."/>
            <person name="Lu R."/>
            <person name="Zhang X."/>
            <person name="Li P."/>
            <person name="Qiu J."/>
            <person name="Olsen K.M."/>
            <person name="Qiu Y."/>
        </authorList>
    </citation>
    <scope>NUCLEOTIDE SEQUENCE</scope>
    <source>
        <strain evidence="4">KIB01</strain>
    </source>
</reference>
<organism evidence="4 5">
    <name type="scientific">Dipteronia dyeriana</name>
    <dbReference type="NCBI Taxonomy" id="168575"/>
    <lineage>
        <taxon>Eukaryota</taxon>
        <taxon>Viridiplantae</taxon>
        <taxon>Streptophyta</taxon>
        <taxon>Embryophyta</taxon>
        <taxon>Tracheophyta</taxon>
        <taxon>Spermatophyta</taxon>
        <taxon>Magnoliopsida</taxon>
        <taxon>eudicotyledons</taxon>
        <taxon>Gunneridae</taxon>
        <taxon>Pentapetalae</taxon>
        <taxon>rosids</taxon>
        <taxon>malvids</taxon>
        <taxon>Sapindales</taxon>
        <taxon>Sapindaceae</taxon>
        <taxon>Hippocastanoideae</taxon>
        <taxon>Acereae</taxon>
        <taxon>Dipteronia</taxon>
    </lineage>
</organism>
<sequence length="437" mass="49864">MIREGRKYDRHCKFPPTYHLKCNSTEHCNCRTNRSYRRRPTRNQPRKEKNSSTPRRNRKYKHYMKKTRRSWNKSNKCFACGQERHYAKQCPNKRAKSAKLIQHLRHVVDEIPSNADIESFFSEQEDVNQLTSFMVQDSDDSSTSSEQLGYTDHGSPLEVYQATSNGSKSPHVKIQILTTKYSKPVRVIAYFDTGAHSSMMNPNVLPSDAWKEEKNEFLAADGQIFNTYLISKHKVSIQFFPSFTLWTQASSSTAPLVVPPPPTFPPEFMATLPHGQLPSVQQVHGFTKSYLPRYLAQINDQGCHHLLANPSKPFLDPFISLPFYYYSDQNQPPRYAAFGFLAVPTVTTHIPDSFEIPMSATNEILRMTTKGCTRPASRSLFSISFMTSTMTKRTSFSSSQMSHGTQQGAGIPSRTPIFWILKTRLTRDPVLSVGPQL</sequence>
<dbReference type="SUPFAM" id="SSF57756">
    <property type="entry name" value="Retrovirus zinc finger-like domains"/>
    <property type="match status" value="1"/>
</dbReference>
<dbReference type="InterPro" id="IPR001878">
    <property type="entry name" value="Znf_CCHC"/>
</dbReference>
<keyword evidence="1" id="KW-0863">Zinc-finger</keyword>
<dbReference type="GO" id="GO:0003676">
    <property type="term" value="F:nucleic acid binding"/>
    <property type="evidence" value="ECO:0007669"/>
    <property type="project" value="InterPro"/>
</dbReference>
<evidence type="ECO:0000259" key="3">
    <source>
        <dbReference type="PROSITE" id="PS50158"/>
    </source>
</evidence>
<evidence type="ECO:0000256" key="1">
    <source>
        <dbReference type="PROSITE-ProRule" id="PRU00047"/>
    </source>
</evidence>
<gene>
    <name evidence="4" type="ORF">Ddye_020655</name>
</gene>
<evidence type="ECO:0000313" key="4">
    <source>
        <dbReference type="EMBL" id="KAK2645460.1"/>
    </source>
</evidence>
<evidence type="ECO:0000313" key="5">
    <source>
        <dbReference type="Proteomes" id="UP001280121"/>
    </source>
</evidence>
<accession>A0AAD9U173</accession>
<dbReference type="SMART" id="SM00343">
    <property type="entry name" value="ZnF_C2HC"/>
    <property type="match status" value="1"/>
</dbReference>
<keyword evidence="1" id="KW-0479">Metal-binding</keyword>
<name>A0AAD9U173_9ROSI</name>
<comment type="caution">
    <text evidence="4">The sequence shown here is derived from an EMBL/GenBank/DDBJ whole genome shotgun (WGS) entry which is preliminary data.</text>
</comment>
<dbReference type="Proteomes" id="UP001280121">
    <property type="component" value="Unassembled WGS sequence"/>
</dbReference>
<protein>
    <recommendedName>
        <fullName evidence="3">CCHC-type domain-containing protein</fullName>
    </recommendedName>
</protein>
<feature type="region of interest" description="Disordered" evidence="2">
    <location>
        <begin position="35"/>
        <end position="56"/>
    </location>
</feature>
<dbReference type="Gene3D" id="4.10.60.10">
    <property type="entry name" value="Zinc finger, CCHC-type"/>
    <property type="match status" value="1"/>
</dbReference>
<dbReference type="EMBL" id="JANJYI010000006">
    <property type="protein sequence ID" value="KAK2645460.1"/>
    <property type="molecule type" value="Genomic_DNA"/>
</dbReference>
<dbReference type="GO" id="GO:0008270">
    <property type="term" value="F:zinc ion binding"/>
    <property type="evidence" value="ECO:0007669"/>
    <property type="project" value="UniProtKB-KW"/>
</dbReference>
<keyword evidence="1" id="KW-0862">Zinc</keyword>
<dbReference type="AlphaFoldDB" id="A0AAD9U173"/>
<dbReference type="PROSITE" id="PS50158">
    <property type="entry name" value="ZF_CCHC"/>
    <property type="match status" value="1"/>
</dbReference>
<proteinExistence type="predicted"/>